<dbReference type="InterPro" id="IPR002048">
    <property type="entry name" value="EF_hand_dom"/>
</dbReference>
<dbReference type="InterPro" id="IPR018247">
    <property type="entry name" value="EF_Hand_1_Ca_BS"/>
</dbReference>
<dbReference type="PROSITE" id="PS00018">
    <property type="entry name" value="EF_HAND_1"/>
    <property type="match status" value="1"/>
</dbReference>
<organism evidence="2 3">
    <name type="scientific">Salmonella enterica</name>
    <name type="common">Salmonella choleraesuis</name>
    <dbReference type="NCBI Taxonomy" id="28901"/>
    <lineage>
        <taxon>Bacteria</taxon>
        <taxon>Pseudomonadati</taxon>
        <taxon>Pseudomonadota</taxon>
        <taxon>Gammaproteobacteria</taxon>
        <taxon>Enterobacterales</taxon>
        <taxon>Enterobacteriaceae</taxon>
        <taxon>Salmonella</taxon>
    </lineage>
</organism>
<dbReference type="GO" id="GO:0005509">
    <property type="term" value="F:calcium ion binding"/>
    <property type="evidence" value="ECO:0007669"/>
    <property type="project" value="InterPro"/>
</dbReference>
<sequence>MDGDRDGKVTEEEIRQALVVKHHSEWCGGRSSGRWEGFYKELDREEVGYCEKWQSDLEWMSGVSPFNSDEPVWHFHPVVFLEAINDSNYPKTPANNELVPLTFLRFYNGDSIDESDFENAARILECEVAAIKAIAKTETGSSGSYFKFGQKDDYGPAILFGRHHFHLHTNGAYDSQPDISNSHAGGYGIQISSKLFKR</sequence>
<reference evidence="2 3" key="1">
    <citation type="submission" date="2018-06" db="EMBL/GenBank/DDBJ databases">
        <authorList>
            <consortium name="Pathogen Informatics"/>
            <person name="Doyle S."/>
        </authorList>
    </citation>
    <scope>NUCLEOTIDE SEQUENCE [LARGE SCALE GENOMIC DNA]</scope>
    <source>
        <strain evidence="2 3">NCTC10252</strain>
    </source>
</reference>
<evidence type="ECO:0000313" key="2">
    <source>
        <dbReference type="EMBL" id="SUF55960.1"/>
    </source>
</evidence>
<evidence type="ECO:0000259" key="1">
    <source>
        <dbReference type="PROSITE" id="PS50222"/>
    </source>
</evidence>
<dbReference type="Proteomes" id="UP000254597">
    <property type="component" value="Unassembled WGS sequence"/>
</dbReference>
<name>A0A379QIX7_SALER</name>
<protein>
    <recommendedName>
        <fullName evidence="1">EF-hand domain-containing protein</fullName>
    </recommendedName>
</protein>
<feature type="domain" description="EF-hand" evidence="1">
    <location>
        <begin position="1"/>
        <end position="24"/>
    </location>
</feature>
<evidence type="ECO:0000313" key="3">
    <source>
        <dbReference type="Proteomes" id="UP000254597"/>
    </source>
</evidence>
<dbReference type="Pfam" id="PF11860">
    <property type="entry name" value="Muramidase"/>
    <property type="match status" value="1"/>
</dbReference>
<proteinExistence type="predicted"/>
<gene>
    <name evidence="2" type="ORF">NCTC10252_01174</name>
</gene>
<dbReference type="PROSITE" id="PS50222">
    <property type="entry name" value="EF_HAND_2"/>
    <property type="match status" value="1"/>
</dbReference>
<dbReference type="EMBL" id="UGWP01000004">
    <property type="protein sequence ID" value="SUF55960.1"/>
    <property type="molecule type" value="Genomic_DNA"/>
</dbReference>
<dbReference type="InterPro" id="IPR024408">
    <property type="entry name" value="Muramidase"/>
</dbReference>
<accession>A0A379QIX7</accession>
<dbReference type="AlphaFoldDB" id="A0A379QIX7"/>